<evidence type="ECO:0000256" key="1">
    <source>
        <dbReference type="SAM" id="MobiDB-lite"/>
    </source>
</evidence>
<evidence type="ECO:0000313" key="3">
    <source>
        <dbReference type="Proteomes" id="UP000237000"/>
    </source>
</evidence>
<dbReference type="InParanoid" id="A0A2P5FPZ4"/>
<dbReference type="AlphaFoldDB" id="A0A2P5FPZ4"/>
<feature type="region of interest" description="Disordered" evidence="1">
    <location>
        <begin position="30"/>
        <end position="53"/>
    </location>
</feature>
<reference evidence="3" key="1">
    <citation type="submission" date="2016-06" db="EMBL/GenBank/DDBJ databases">
        <title>Parallel loss of symbiosis genes in relatives of nitrogen-fixing non-legume Parasponia.</title>
        <authorList>
            <person name="Van Velzen R."/>
            <person name="Holmer R."/>
            <person name="Bu F."/>
            <person name="Rutten L."/>
            <person name="Van Zeijl A."/>
            <person name="Liu W."/>
            <person name="Santuari L."/>
            <person name="Cao Q."/>
            <person name="Sharma T."/>
            <person name="Shen D."/>
            <person name="Roswanjaya Y."/>
            <person name="Wardhani T."/>
            <person name="Kalhor M.S."/>
            <person name="Jansen J."/>
            <person name="Van den Hoogen J."/>
            <person name="Gungor B."/>
            <person name="Hartog M."/>
            <person name="Hontelez J."/>
            <person name="Verver J."/>
            <person name="Yang W.-C."/>
            <person name="Schijlen E."/>
            <person name="Repin R."/>
            <person name="Schilthuizen M."/>
            <person name="Schranz E."/>
            <person name="Heidstra R."/>
            <person name="Miyata K."/>
            <person name="Fedorova E."/>
            <person name="Kohlen W."/>
            <person name="Bisseling T."/>
            <person name="Smit S."/>
            <person name="Geurts R."/>
        </authorList>
    </citation>
    <scope>NUCLEOTIDE SEQUENCE [LARGE SCALE GENOMIC DNA]</scope>
    <source>
        <strain evidence="3">cv. RG33-2</strain>
    </source>
</reference>
<evidence type="ECO:0000313" key="2">
    <source>
        <dbReference type="EMBL" id="PON99858.1"/>
    </source>
</evidence>
<accession>A0A2P5FPZ4</accession>
<feature type="compositionally biased region" description="Basic and acidic residues" evidence="1">
    <location>
        <begin position="35"/>
        <end position="47"/>
    </location>
</feature>
<dbReference type="EMBL" id="JXTC01000016">
    <property type="protein sequence ID" value="PON99858.1"/>
    <property type="molecule type" value="Genomic_DNA"/>
</dbReference>
<organism evidence="2 3">
    <name type="scientific">Trema orientale</name>
    <name type="common">Charcoal tree</name>
    <name type="synonym">Celtis orientalis</name>
    <dbReference type="NCBI Taxonomy" id="63057"/>
    <lineage>
        <taxon>Eukaryota</taxon>
        <taxon>Viridiplantae</taxon>
        <taxon>Streptophyta</taxon>
        <taxon>Embryophyta</taxon>
        <taxon>Tracheophyta</taxon>
        <taxon>Spermatophyta</taxon>
        <taxon>Magnoliopsida</taxon>
        <taxon>eudicotyledons</taxon>
        <taxon>Gunneridae</taxon>
        <taxon>Pentapetalae</taxon>
        <taxon>rosids</taxon>
        <taxon>fabids</taxon>
        <taxon>Rosales</taxon>
        <taxon>Cannabaceae</taxon>
        <taxon>Trema</taxon>
    </lineage>
</organism>
<sequence>MSLATLLLPMPTSRSDLPLLAWLPEYGVISGQTRPNDHKMKTTKKDSGATVPP</sequence>
<comment type="caution">
    <text evidence="2">The sequence shown here is derived from an EMBL/GenBank/DDBJ whole genome shotgun (WGS) entry which is preliminary data.</text>
</comment>
<feature type="non-terminal residue" evidence="2">
    <location>
        <position position="53"/>
    </location>
</feature>
<dbReference type="OrthoDB" id="10410510at2759"/>
<protein>
    <submittedName>
        <fullName evidence="2">Uncharacterized protein</fullName>
    </submittedName>
</protein>
<name>A0A2P5FPZ4_TREOI</name>
<gene>
    <name evidence="2" type="ORF">TorRG33x02_042760</name>
</gene>
<dbReference type="Proteomes" id="UP000237000">
    <property type="component" value="Unassembled WGS sequence"/>
</dbReference>
<keyword evidence="3" id="KW-1185">Reference proteome</keyword>
<proteinExistence type="predicted"/>